<evidence type="ECO:0000259" key="2">
    <source>
        <dbReference type="Pfam" id="PF16756"/>
    </source>
</evidence>
<keyword evidence="3" id="KW-1185">Reference proteome</keyword>
<dbReference type="InterPro" id="IPR015943">
    <property type="entry name" value="WD40/YVTN_repeat-like_dom_sf"/>
</dbReference>
<dbReference type="AlphaFoldDB" id="A0A6I9XGM1"/>
<dbReference type="GO" id="GO:0000724">
    <property type="term" value="P:double-strand break repair via homologous recombination"/>
    <property type="evidence" value="ECO:0007669"/>
    <property type="project" value="InterPro"/>
</dbReference>
<evidence type="ECO:0000313" key="3">
    <source>
        <dbReference type="Proteomes" id="UP000504617"/>
    </source>
</evidence>
<dbReference type="InterPro" id="IPR042417">
    <property type="entry name" value="PALB2"/>
</dbReference>
<dbReference type="Gene3D" id="2.130.10.10">
    <property type="entry name" value="YVTN repeat-like/Quinoprotein amine dehydrogenase"/>
    <property type="match status" value="1"/>
</dbReference>
<feature type="region of interest" description="Disordered" evidence="1">
    <location>
        <begin position="1"/>
        <end position="140"/>
    </location>
</feature>
<dbReference type="KEGG" id="tsr:106541949"/>
<name>A0A6I9XGM1_9SAUR</name>
<feature type="compositionally biased region" description="Polar residues" evidence="1">
    <location>
        <begin position="33"/>
        <end position="44"/>
    </location>
</feature>
<proteinExistence type="predicted"/>
<evidence type="ECO:0000313" key="4">
    <source>
        <dbReference type="RefSeq" id="XP_013913012.1"/>
    </source>
</evidence>
<dbReference type="SUPFAM" id="SSF50978">
    <property type="entry name" value="WD40 repeat-like"/>
    <property type="match status" value="1"/>
</dbReference>
<gene>
    <name evidence="4" type="primary">PALB2</name>
</gene>
<evidence type="ECO:0000256" key="1">
    <source>
        <dbReference type="SAM" id="MobiDB-lite"/>
    </source>
</evidence>
<feature type="compositionally biased region" description="Basic and acidic residues" evidence="1">
    <location>
        <begin position="97"/>
        <end position="118"/>
    </location>
</feature>
<dbReference type="InterPro" id="IPR036322">
    <property type="entry name" value="WD40_repeat_dom_sf"/>
</dbReference>
<dbReference type="GeneID" id="106541949"/>
<feature type="compositionally biased region" description="Low complexity" evidence="1">
    <location>
        <begin position="126"/>
        <end position="135"/>
    </location>
</feature>
<reference evidence="4" key="1">
    <citation type="submission" date="2025-08" db="UniProtKB">
        <authorList>
            <consortium name="RefSeq"/>
        </authorList>
    </citation>
    <scope>IDENTIFICATION</scope>
    <source>
        <tissue evidence="4">Skeletal muscle</tissue>
    </source>
</reference>
<dbReference type="GO" id="GO:0003677">
    <property type="term" value="F:DNA binding"/>
    <property type="evidence" value="ECO:0007669"/>
    <property type="project" value="InterPro"/>
</dbReference>
<dbReference type="Proteomes" id="UP000504617">
    <property type="component" value="Unplaced"/>
</dbReference>
<dbReference type="PANTHER" id="PTHR14662">
    <property type="entry name" value="PARTNER AND LOCALIZER OF BRCA2"/>
    <property type="match status" value="1"/>
</dbReference>
<feature type="region of interest" description="Disordered" evidence="1">
    <location>
        <begin position="197"/>
        <end position="237"/>
    </location>
</feature>
<dbReference type="InterPro" id="IPR031920">
    <property type="entry name" value="PALB2_WD40"/>
</dbReference>
<feature type="compositionally biased region" description="Basic and acidic residues" evidence="1">
    <location>
        <begin position="65"/>
        <end position="79"/>
    </location>
</feature>
<protein>
    <submittedName>
        <fullName evidence="4">Partner and localizer of BRCA2</fullName>
    </submittedName>
</protein>
<dbReference type="Pfam" id="PF16756">
    <property type="entry name" value="PALB2_WD40"/>
    <property type="match status" value="1"/>
</dbReference>
<feature type="domain" description="Partner and localiser of BRCA2 WD40" evidence="2">
    <location>
        <begin position="297"/>
        <end position="639"/>
    </location>
</feature>
<accession>A0A6I9XGM1</accession>
<dbReference type="GO" id="GO:0005654">
    <property type="term" value="C:nucleoplasm"/>
    <property type="evidence" value="ECO:0007669"/>
    <property type="project" value="TreeGrafter"/>
</dbReference>
<dbReference type="PANTHER" id="PTHR14662:SF2">
    <property type="entry name" value="PARTNER AND LOCALIZER OF BRCA2"/>
    <property type="match status" value="1"/>
</dbReference>
<dbReference type="OrthoDB" id="9047722at2759"/>
<sequence length="647" mass="69297">MSDADSEMGMLVQTGSPGAMPELSSFLPHTRRGSSLQPLSQESFSGREDSAAARASLCARVRNKQKGEEQPGWWGKEDPGSLADSAVTPGAAPGDRTVPDWLKEDLNDGDPSGEKTSVEDGGPSLGVGSPPVEGVTPSKEGLSSCTVVEGLMFPLEYYVRMTRRLSRRQEEVNLEAVMQSQLGKGRKGWRVAHKEQVVNPAQPSQEPPKSDDRLSSTPSKGRSPPVGSPGPASPGLRMLENSAAAAAAFPLLSPGVEVSRLGWLPPGLPHQEFHLPDEDFGHLKFKKLNSGPAEELQGEAPAATAREGNLKMTSKLKNGSGSCLVDMSAVWWEAADFAELCIVTAEETSISLWRPLDLGQWGMVHTWHFTKLPVLQIVPLSGAHSVVCAVLGRLETAEIRLLFHPSEDGCAKEELLKAGNINAVLGLTDRKLVSSCWSLQGQDVEVFSFSEMGRSHKRGALIPPEETVLAFAHVAGLQEALLGMTAMNCIVLWNLGTGQLLKKIPVEWSFPASVCHKAYSDSGLLFLVFSHPHAKDSQLPENPAFQMVALNPKTARSSGVMLLAPPPSIQGRSLERDVRGSSAAAVLTSGTIAVWDLFLGQCTALLPPNSGGSWCLVRWSVTDTCLLAGQEDGSVYLYRYTGGLHPG</sequence>
<organism evidence="3 4">
    <name type="scientific">Thamnophis sirtalis</name>
    <dbReference type="NCBI Taxonomy" id="35019"/>
    <lineage>
        <taxon>Eukaryota</taxon>
        <taxon>Metazoa</taxon>
        <taxon>Chordata</taxon>
        <taxon>Craniata</taxon>
        <taxon>Vertebrata</taxon>
        <taxon>Euteleostomi</taxon>
        <taxon>Lepidosauria</taxon>
        <taxon>Squamata</taxon>
        <taxon>Bifurcata</taxon>
        <taxon>Unidentata</taxon>
        <taxon>Episquamata</taxon>
        <taxon>Toxicofera</taxon>
        <taxon>Serpentes</taxon>
        <taxon>Colubroidea</taxon>
        <taxon>Colubridae</taxon>
        <taxon>Natricinae</taxon>
        <taxon>Thamnophis</taxon>
    </lineage>
</organism>
<dbReference type="RefSeq" id="XP_013913012.1">
    <property type="nucleotide sequence ID" value="XM_014057537.1"/>
</dbReference>
<dbReference type="CTD" id="79728"/>